<dbReference type="Pfam" id="PF13635">
    <property type="entry name" value="DUF4143"/>
    <property type="match status" value="1"/>
</dbReference>
<evidence type="ECO:0000259" key="1">
    <source>
        <dbReference type="Pfam" id="PF13173"/>
    </source>
</evidence>
<accession>A0A7V3N435</accession>
<gene>
    <name evidence="3" type="ORF">ENV41_00605</name>
</gene>
<feature type="domain" description="DUF4143" evidence="2">
    <location>
        <begin position="220"/>
        <end position="365"/>
    </location>
</feature>
<keyword evidence="3" id="KW-0067">ATP-binding</keyword>
<dbReference type="PANTHER" id="PTHR33295:SF8">
    <property type="entry name" value="AAA+ ATPASE DOMAIN-CONTAINING PROTEIN"/>
    <property type="match status" value="1"/>
</dbReference>
<dbReference type="Pfam" id="PF13173">
    <property type="entry name" value="AAA_14"/>
    <property type="match status" value="1"/>
</dbReference>
<dbReference type="AlphaFoldDB" id="A0A7V3N435"/>
<reference evidence="3" key="1">
    <citation type="journal article" date="2020" name="mSystems">
        <title>Genome- and Community-Level Interaction Insights into Carbon Utilization and Element Cycling Functions of Hydrothermarchaeota in Hydrothermal Sediment.</title>
        <authorList>
            <person name="Zhou Z."/>
            <person name="Liu Y."/>
            <person name="Xu W."/>
            <person name="Pan J."/>
            <person name="Luo Z.H."/>
            <person name="Li M."/>
        </authorList>
    </citation>
    <scope>NUCLEOTIDE SEQUENCE [LARGE SCALE GENOMIC DNA]</scope>
    <source>
        <strain evidence="3">SpSt-757</strain>
    </source>
</reference>
<proteinExistence type="predicted"/>
<name>A0A7V3N435_UNCC3</name>
<protein>
    <submittedName>
        <fullName evidence="3">ATP-binding protein</fullName>
    </submittedName>
</protein>
<dbReference type="InterPro" id="IPR027417">
    <property type="entry name" value="P-loop_NTPase"/>
</dbReference>
<dbReference type="InterPro" id="IPR041682">
    <property type="entry name" value="AAA_14"/>
</dbReference>
<evidence type="ECO:0000259" key="2">
    <source>
        <dbReference type="Pfam" id="PF13635"/>
    </source>
</evidence>
<dbReference type="PANTHER" id="PTHR33295">
    <property type="entry name" value="ATPASE"/>
    <property type="match status" value="1"/>
</dbReference>
<dbReference type="SUPFAM" id="SSF52540">
    <property type="entry name" value="P-loop containing nucleoside triphosphate hydrolases"/>
    <property type="match status" value="1"/>
</dbReference>
<evidence type="ECO:0000313" key="3">
    <source>
        <dbReference type="EMBL" id="HFZ08621.1"/>
    </source>
</evidence>
<dbReference type="GO" id="GO:0005524">
    <property type="term" value="F:ATP binding"/>
    <property type="evidence" value="ECO:0007669"/>
    <property type="project" value="UniProtKB-KW"/>
</dbReference>
<dbReference type="InterPro" id="IPR025420">
    <property type="entry name" value="DUF4143"/>
</dbReference>
<dbReference type="EMBL" id="DTGG01000019">
    <property type="protein sequence ID" value="HFZ08621.1"/>
    <property type="molecule type" value="Genomic_DNA"/>
</dbReference>
<organism evidence="3">
    <name type="scientific">candidate division CPR3 bacterium</name>
    <dbReference type="NCBI Taxonomy" id="2268181"/>
    <lineage>
        <taxon>Bacteria</taxon>
        <taxon>Bacteria division CPR3</taxon>
    </lineage>
</organism>
<keyword evidence="3" id="KW-0547">Nucleotide-binding</keyword>
<feature type="domain" description="AAA" evidence="1">
    <location>
        <begin position="42"/>
        <end position="163"/>
    </location>
</feature>
<comment type="caution">
    <text evidence="3">The sequence shown here is derived from an EMBL/GenBank/DDBJ whole genome shotgun (WGS) entry which is preliminary data.</text>
</comment>
<sequence length="421" mass="49641">MEKNLIKQILIEHKEEIAEILGGKIINREVESKARKMIVSDMIKVIIGVRRCGKSVLAHQLLKGKNYAYVNFDDERLVGVKAKELNIFLETLKEIEPDFRCLFLDEVQNVEGWELFVNRLKRKGYNLIVSGSNSKLLSKELATHLTGRYFTIELFPFSFREFLSYHQFFFEEKDFYVAEKRAKLKRLLGEYLKWGGLPETFKLEAKASYLRELFDKIISRDIVSRYNIKYVKSLKEIALFVLSNFGSEITYHKIKNIFEIKSVHTVKNYLDYLEEAYLLFEIYPFYFKLKEQLKKPRKIYGVDTGIINALVPRLTIDYGKLIENLVFLELKRRSKEIYFYSHPSYEVDFLVKEGLGIDQLIQVCYSLAGRDTKKREIKALLKASKELKCKNLIIITWDEEGEEKINSRIIKIVPLWKWLLS</sequence>